<dbReference type="SMR" id="A0A2J8N8K1"/>
<dbReference type="InterPro" id="IPR008532">
    <property type="entry name" value="NFACT_RNA-bd"/>
</dbReference>
<comment type="caution">
    <text evidence="5">The sequence shown here is derived from an EMBL/GenBank/DDBJ whole genome shotgun (WGS) entry which is preliminary data.</text>
</comment>
<proteinExistence type="inferred from homology"/>
<evidence type="ECO:0000256" key="3">
    <source>
        <dbReference type="ARBA" id="ARBA00024214"/>
    </source>
</evidence>
<dbReference type="PANTHER" id="PTHR13049:SF2">
    <property type="entry name" value="COILED-COIL DOMAIN-CONTAINING PROTEIN 25"/>
    <property type="match status" value="1"/>
</dbReference>
<feature type="domain" description="NFACT RNA-binding" evidence="4">
    <location>
        <begin position="1"/>
        <end position="39"/>
    </location>
</feature>
<comment type="subunit">
    <text evidence="3">Interacts (via cytoplasmic region) with ILK.</text>
</comment>
<accession>A0A2J8N8K1</accession>
<dbReference type="Proteomes" id="UP000236370">
    <property type="component" value="Unassembled WGS sequence"/>
</dbReference>
<dbReference type="AlphaFoldDB" id="A0A2J8N8K1"/>
<comment type="similarity">
    <text evidence="1">Belongs to the CCDC25 family.</text>
</comment>
<dbReference type="EMBL" id="NBAG03000233">
    <property type="protein sequence ID" value="PNI68088.1"/>
    <property type="molecule type" value="Genomic_DNA"/>
</dbReference>
<dbReference type="InterPro" id="IPR039730">
    <property type="entry name" value="Jlp2/Ccd25"/>
</dbReference>
<sequence length="42" mass="5052">MVFYFTSSSVNSSAYTIYMGKDKYENEDLIKHGWPEDIWERI</sequence>
<evidence type="ECO:0000313" key="6">
    <source>
        <dbReference type="Proteomes" id="UP000236370"/>
    </source>
</evidence>
<dbReference type="Pfam" id="PF05670">
    <property type="entry name" value="NFACT-R_1"/>
    <property type="match status" value="1"/>
</dbReference>
<dbReference type="PANTHER" id="PTHR13049">
    <property type="entry name" value="DUF814-RELATED"/>
    <property type="match status" value="1"/>
</dbReference>
<evidence type="ECO:0000256" key="2">
    <source>
        <dbReference type="ARBA" id="ARBA00016700"/>
    </source>
</evidence>
<reference evidence="5 6" key="1">
    <citation type="submission" date="2017-12" db="EMBL/GenBank/DDBJ databases">
        <title>High-resolution comparative analysis of great ape genomes.</title>
        <authorList>
            <person name="Pollen A."/>
            <person name="Hastie A."/>
            <person name="Hormozdiari F."/>
            <person name="Dougherty M."/>
            <person name="Liu R."/>
            <person name="Chaisson M."/>
            <person name="Hoppe E."/>
            <person name="Hill C."/>
            <person name="Pang A."/>
            <person name="Hillier L."/>
            <person name="Baker C."/>
            <person name="Armstrong J."/>
            <person name="Shendure J."/>
            <person name="Paten B."/>
            <person name="Wilson R."/>
            <person name="Chao H."/>
            <person name="Schneider V."/>
            <person name="Ventura M."/>
            <person name="Kronenberg Z."/>
            <person name="Murali S."/>
            <person name="Gordon D."/>
            <person name="Cantsilieris S."/>
            <person name="Munson K."/>
            <person name="Nelson B."/>
            <person name="Raja A."/>
            <person name="Underwood J."/>
            <person name="Diekhans M."/>
            <person name="Fiddes I."/>
            <person name="Haussler D."/>
            <person name="Eichler E."/>
        </authorList>
    </citation>
    <scope>NUCLEOTIDE SEQUENCE [LARGE SCALE GENOMIC DNA]</scope>
    <source>
        <strain evidence="5">Yerkes chimp pedigree #C0471</strain>
        <tissue evidence="5">Blood</tissue>
    </source>
</reference>
<protein>
    <recommendedName>
        <fullName evidence="2">Coiled-coil domain-containing protein 25</fullName>
    </recommendedName>
</protein>
<name>A0A2J8N8K1_PANTR</name>
<evidence type="ECO:0000256" key="1">
    <source>
        <dbReference type="ARBA" id="ARBA00008998"/>
    </source>
</evidence>
<dbReference type="EMBL" id="NBAG03000233">
    <property type="protein sequence ID" value="PNI68090.1"/>
    <property type="molecule type" value="Genomic_DNA"/>
</dbReference>
<organism evidence="5 6">
    <name type="scientific">Pan troglodytes</name>
    <name type="common">Chimpanzee</name>
    <dbReference type="NCBI Taxonomy" id="9598"/>
    <lineage>
        <taxon>Eukaryota</taxon>
        <taxon>Metazoa</taxon>
        <taxon>Chordata</taxon>
        <taxon>Craniata</taxon>
        <taxon>Vertebrata</taxon>
        <taxon>Euteleostomi</taxon>
        <taxon>Mammalia</taxon>
        <taxon>Eutheria</taxon>
        <taxon>Euarchontoglires</taxon>
        <taxon>Primates</taxon>
        <taxon>Haplorrhini</taxon>
        <taxon>Catarrhini</taxon>
        <taxon>Hominidae</taxon>
        <taxon>Pan</taxon>
    </lineage>
</organism>
<evidence type="ECO:0000259" key="4">
    <source>
        <dbReference type="Pfam" id="PF05670"/>
    </source>
</evidence>
<evidence type="ECO:0000313" key="5">
    <source>
        <dbReference type="EMBL" id="PNI68088.1"/>
    </source>
</evidence>
<gene>
    <name evidence="5" type="ORF">CK820_G0013299</name>
</gene>